<reference evidence="1 2" key="1">
    <citation type="submission" date="2016-11" db="EMBL/GenBank/DDBJ databases">
        <authorList>
            <person name="Jaros S."/>
            <person name="Januszkiewicz K."/>
            <person name="Wedrychowicz H."/>
        </authorList>
    </citation>
    <scope>NUCLEOTIDE SEQUENCE [LARGE SCALE GENOMIC DNA]</scope>
    <source>
        <strain evidence="1 2">BPI-34</strain>
    </source>
</reference>
<protein>
    <submittedName>
        <fullName evidence="1">Uncharacterized protein</fullName>
    </submittedName>
</protein>
<dbReference type="RefSeq" id="WP_073048034.1">
    <property type="nucleotide sequence ID" value="NZ_CP071890.1"/>
</dbReference>
<organism evidence="1 2">
    <name type="scientific">Xylanibacter ruminicola</name>
    <name type="common">Prevotella ruminicola</name>
    <dbReference type="NCBI Taxonomy" id="839"/>
    <lineage>
        <taxon>Bacteria</taxon>
        <taxon>Pseudomonadati</taxon>
        <taxon>Bacteroidota</taxon>
        <taxon>Bacteroidia</taxon>
        <taxon>Bacteroidales</taxon>
        <taxon>Prevotellaceae</taxon>
        <taxon>Xylanibacter</taxon>
    </lineage>
</organism>
<accession>A0A1M7NM22</accession>
<dbReference type="AlphaFoldDB" id="A0A1M7NM22"/>
<proteinExistence type="predicted"/>
<gene>
    <name evidence="1" type="ORF">SAMN04488494_0117</name>
</gene>
<sequence length="121" mass="13575">MKKLNRTVTISGMMAVSKNQCGQEYVQFLPDEPQAGLVPPFAGAGYGQMLSNGSMDFVKRKSRPRKKPVFKADYASLSFGGNDQDYVYIKVPSYMRADLPKLLRKDISKIAAYLKKEGWSK</sequence>
<dbReference type="Proteomes" id="UP000184280">
    <property type="component" value="Unassembled WGS sequence"/>
</dbReference>
<evidence type="ECO:0000313" key="2">
    <source>
        <dbReference type="Proteomes" id="UP000184280"/>
    </source>
</evidence>
<evidence type="ECO:0000313" key="1">
    <source>
        <dbReference type="EMBL" id="SHN04985.1"/>
    </source>
</evidence>
<name>A0A1M7NM22_XYLRU</name>
<dbReference type="EMBL" id="FRCJ01000010">
    <property type="protein sequence ID" value="SHN04985.1"/>
    <property type="molecule type" value="Genomic_DNA"/>
</dbReference>
<dbReference type="OrthoDB" id="1071904at2"/>